<feature type="transmembrane region" description="Helical" evidence="1">
    <location>
        <begin position="29"/>
        <end position="62"/>
    </location>
</feature>
<evidence type="ECO:0000313" key="4">
    <source>
        <dbReference type="Proteomes" id="UP000036700"/>
    </source>
</evidence>
<evidence type="ECO:0000259" key="2">
    <source>
        <dbReference type="Pfam" id="PF01957"/>
    </source>
</evidence>
<organism evidence="3 4">
    <name type="scientific">Pandoraea thiooxydans</name>
    <dbReference type="NCBI Taxonomy" id="445709"/>
    <lineage>
        <taxon>Bacteria</taxon>
        <taxon>Pseudomonadati</taxon>
        <taxon>Pseudomonadota</taxon>
        <taxon>Betaproteobacteria</taxon>
        <taxon>Burkholderiales</taxon>
        <taxon>Burkholderiaceae</taxon>
        <taxon>Pandoraea</taxon>
    </lineage>
</organism>
<sequence>MMLFWFGLAGLAVVAELMTGTFYLLMIAIGFMAGGLAAIVGLSHPLQVVLSAVIAATAVLLLRRSRFGRRRKLEAARDPGVNLDIGQRLRVEAWQADGHARVSYRGADWDVDLAPGQVAASGWFEIREVRGSRLIVAAVDPHKA</sequence>
<accession>A0A0G3ES77</accession>
<evidence type="ECO:0000313" key="3">
    <source>
        <dbReference type="EMBL" id="AKJ68202.1"/>
    </source>
</evidence>
<dbReference type="EMBL" id="CP011568">
    <property type="protein sequence ID" value="AKJ68202.1"/>
    <property type="molecule type" value="Genomic_DNA"/>
</dbReference>
<name>A0A0G3ES77_9BURK</name>
<dbReference type="PATRIC" id="fig|445709.3.peg.1768"/>
<dbReference type="STRING" id="445709.ABW99_08265"/>
<gene>
    <name evidence="3" type="ORF">ABW99_08265</name>
</gene>
<keyword evidence="1" id="KW-0472">Membrane</keyword>
<dbReference type="RefSeq" id="WP_047214022.1">
    <property type="nucleotide sequence ID" value="NZ_CP011568.3"/>
</dbReference>
<dbReference type="Pfam" id="PF01957">
    <property type="entry name" value="NfeD"/>
    <property type="match status" value="1"/>
</dbReference>
<keyword evidence="1" id="KW-1133">Transmembrane helix</keyword>
<dbReference type="KEGG" id="ptx:ABW99_08265"/>
<protein>
    <recommendedName>
        <fullName evidence="2">NfeD-like C-terminal domain-containing protein</fullName>
    </recommendedName>
</protein>
<proteinExistence type="predicted"/>
<keyword evidence="4" id="KW-1185">Reference proteome</keyword>
<evidence type="ECO:0000256" key="1">
    <source>
        <dbReference type="SAM" id="Phobius"/>
    </source>
</evidence>
<feature type="domain" description="NfeD-like C-terminal" evidence="2">
    <location>
        <begin position="82"/>
        <end position="136"/>
    </location>
</feature>
<dbReference type="InterPro" id="IPR002810">
    <property type="entry name" value="NfeD-like_C"/>
</dbReference>
<reference evidence="4" key="1">
    <citation type="submission" date="2015-06" db="EMBL/GenBank/DDBJ databases">
        <authorList>
            <person name="Lim Y.L."/>
            <person name="Ee R."/>
            <person name="Yong D."/>
            <person name="How K.Y."/>
            <person name="Yin W.F."/>
            <person name="Chan K.G."/>
        </authorList>
    </citation>
    <scope>NUCLEOTIDE SEQUENCE [LARGE SCALE GENOMIC DNA]</scope>
    <source>
        <strain evidence="4">DSM 25325</strain>
    </source>
</reference>
<keyword evidence="1" id="KW-0812">Transmembrane</keyword>
<dbReference type="Proteomes" id="UP000036700">
    <property type="component" value="Chromosome"/>
</dbReference>
<dbReference type="AlphaFoldDB" id="A0A0G3ES77"/>